<reference evidence="8 9" key="1">
    <citation type="submission" date="2024-09" db="EMBL/GenBank/DDBJ databases">
        <title>Chromosome-scale assembly of Riccia sorocarpa.</title>
        <authorList>
            <person name="Paukszto L."/>
        </authorList>
    </citation>
    <scope>NUCLEOTIDE SEQUENCE [LARGE SCALE GENOMIC DNA]</scope>
    <source>
        <strain evidence="8">LP-2024</strain>
        <tissue evidence="8">Aerial parts of the thallus</tissue>
    </source>
</reference>
<name>A0ABD3HI37_9MARC</name>
<evidence type="ECO:0000256" key="7">
    <source>
        <dbReference type="SAM" id="MobiDB-lite"/>
    </source>
</evidence>
<evidence type="ECO:0000313" key="9">
    <source>
        <dbReference type="Proteomes" id="UP001633002"/>
    </source>
</evidence>
<keyword evidence="5" id="KW-0456">Lyase</keyword>
<dbReference type="InterPro" id="IPR015421">
    <property type="entry name" value="PyrdxlP-dep_Trfase_major"/>
</dbReference>
<keyword evidence="3" id="KW-0210">Decarboxylase</keyword>
<dbReference type="InterPro" id="IPR002129">
    <property type="entry name" value="PyrdxlP-dep_de-COase"/>
</dbReference>
<comment type="cofactor">
    <cofactor evidence="1 6">
        <name>pyridoxal 5'-phosphate</name>
        <dbReference type="ChEBI" id="CHEBI:597326"/>
    </cofactor>
</comment>
<comment type="similarity">
    <text evidence="2">Belongs to the group II decarboxylase family.</text>
</comment>
<accession>A0ABD3HI37</accession>
<evidence type="ECO:0000256" key="4">
    <source>
        <dbReference type="ARBA" id="ARBA00022898"/>
    </source>
</evidence>
<proteinExistence type="inferred from homology"/>
<keyword evidence="9" id="KW-1185">Reference proteome</keyword>
<dbReference type="PANTHER" id="PTHR46101">
    <property type="match status" value="1"/>
</dbReference>
<evidence type="ECO:0000313" key="8">
    <source>
        <dbReference type="EMBL" id="KAL3689014.1"/>
    </source>
</evidence>
<dbReference type="SUPFAM" id="SSF53383">
    <property type="entry name" value="PLP-dependent transferases"/>
    <property type="match status" value="1"/>
</dbReference>
<organism evidence="8 9">
    <name type="scientific">Riccia sorocarpa</name>
    <dbReference type="NCBI Taxonomy" id="122646"/>
    <lineage>
        <taxon>Eukaryota</taxon>
        <taxon>Viridiplantae</taxon>
        <taxon>Streptophyta</taxon>
        <taxon>Embryophyta</taxon>
        <taxon>Marchantiophyta</taxon>
        <taxon>Marchantiopsida</taxon>
        <taxon>Marchantiidae</taxon>
        <taxon>Marchantiales</taxon>
        <taxon>Ricciaceae</taxon>
        <taxon>Riccia</taxon>
    </lineage>
</organism>
<dbReference type="Proteomes" id="UP001633002">
    <property type="component" value="Unassembled WGS sequence"/>
</dbReference>
<gene>
    <name evidence="8" type="ORF">R1sor_015323</name>
</gene>
<evidence type="ECO:0000256" key="5">
    <source>
        <dbReference type="ARBA" id="ARBA00023239"/>
    </source>
</evidence>
<protein>
    <submittedName>
        <fullName evidence="8">Uncharacterized protein</fullName>
    </submittedName>
</protein>
<feature type="region of interest" description="Disordered" evidence="7">
    <location>
        <begin position="1"/>
        <end position="39"/>
    </location>
</feature>
<feature type="modified residue" description="N6-(pyridoxal phosphate)lysine" evidence="6">
    <location>
        <position position="590"/>
    </location>
</feature>
<evidence type="ECO:0000256" key="1">
    <source>
        <dbReference type="ARBA" id="ARBA00001933"/>
    </source>
</evidence>
<comment type="caution">
    <text evidence="8">The sequence shown here is derived from an EMBL/GenBank/DDBJ whole genome shotgun (WGS) entry which is preliminary data.</text>
</comment>
<keyword evidence="4 6" id="KW-0663">Pyridoxal phosphate</keyword>
<sequence>MDSLSENGNPNGSKTSDFLSDPWRQPGSKYPSTRGLLEDDDVQKMRSMVPNHGIMQDQGLASPNLNPGEDELQAMCEYELFKLQQRDDSMVSEEKRHLALSVTKRFYESIKPNFLGFQGVINLSYSHLSAFLDVNVNNVGDPFVTGRTRNQSKFMERAVLDYFAALWRAEWPHDVWSQRPHPSKSLKLGPPANPSSYWGFVLSMGCTEGTLYGMWNGRDYLAGKIMLIDEHVDGGSEYHANGSSNGKPEPRFVTADQEPVPVDGGSEFYANGNSNGNPEAVDDGSEYHHAKRLGNGKRERINGVSQYHPKGYKNGKSEHIHRGFEHHANGYSNGKSNHIDREYGYHANGYSNGNSDTVDSGSEYHANGYSNGSSELITGKEFRTGSRSPYRRSKESRTPICFYSAESHYSLRKAMVVLKIKSFYDVATKRKFPVPKGFESWPKAVPSNDDGSINVESLAILVEEFARRGYPALICFNYGTTFKGAYDDVGKAADLLIPIFDKHKLLNRVFYYTDGKGVRRRVSRHGFWFHVDGALGAAHMPFLRMAQGNGMVDPEVPIPEFDFSLRGKKTDDYDYSDVEVVNSIAVSGHKWIGSPFPTGVYMTKSKYQIMPPEKPNYIGTPDTTFAGSRNGLASVVLWDYLSRHSFNDLMEKAVNTHNLAITLTKKLQVLNDLVERGQLHPNLSPPSLWVRRSPLSLGVVFRRPNESIMHKYTLCADELFVDGYLQKLTHAYTMEHVTLEQIERLIEDLCQEGAFDLEEDPETCLIKSRNRDSITQIGHSCPVLPQFIPQTHVELATLSEVIA</sequence>
<dbReference type="AlphaFoldDB" id="A0ABD3HI37"/>
<dbReference type="Pfam" id="PF00282">
    <property type="entry name" value="Pyridoxal_deC"/>
    <property type="match status" value="1"/>
</dbReference>
<feature type="compositionally biased region" description="Polar residues" evidence="7">
    <location>
        <begin position="1"/>
        <end position="18"/>
    </location>
</feature>
<dbReference type="EMBL" id="JBJQOH010000004">
    <property type="protein sequence ID" value="KAL3689014.1"/>
    <property type="molecule type" value="Genomic_DNA"/>
</dbReference>
<dbReference type="InterPro" id="IPR051151">
    <property type="entry name" value="Group_II_Decarboxylase"/>
</dbReference>
<evidence type="ECO:0000256" key="2">
    <source>
        <dbReference type="ARBA" id="ARBA00009533"/>
    </source>
</evidence>
<dbReference type="GO" id="GO:0016831">
    <property type="term" value="F:carboxy-lyase activity"/>
    <property type="evidence" value="ECO:0007669"/>
    <property type="project" value="UniProtKB-KW"/>
</dbReference>
<dbReference type="InterPro" id="IPR015424">
    <property type="entry name" value="PyrdxlP-dep_Trfase"/>
</dbReference>
<dbReference type="PANTHER" id="PTHR46101:SF18">
    <property type="entry name" value="HISTIDINE DECARBOXYLASE"/>
    <property type="match status" value="1"/>
</dbReference>
<dbReference type="Gene3D" id="3.40.640.10">
    <property type="entry name" value="Type I PLP-dependent aspartate aminotransferase-like (Major domain)"/>
    <property type="match status" value="2"/>
</dbReference>
<evidence type="ECO:0000256" key="3">
    <source>
        <dbReference type="ARBA" id="ARBA00022793"/>
    </source>
</evidence>
<evidence type="ECO:0000256" key="6">
    <source>
        <dbReference type="PIRSR" id="PIRSR602129-50"/>
    </source>
</evidence>